<organism evidence="1 2">
    <name type="scientific">Mycobacterium shigaense</name>
    <dbReference type="NCBI Taxonomy" id="722731"/>
    <lineage>
        <taxon>Bacteria</taxon>
        <taxon>Bacillati</taxon>
        <taxon>Actinomycetota</taxon>
        <taxon>Actinomycetes</taxon>
        <taxon>Mycobacteriales</taxon>
        <taxon>Mycobacteriaceae</taxon>
        <taxon>Mycobacterium</taxon>
        <taxon>Mycobacterium simiae complex</taxon>
    </lineage>
</organism>
<dbReference type="EMBL" id="AP018164">
    <property type="protein sequence ID" value="BAX93669.1"/>
    <property type="molecule type" value="Genomic_DNA"/>
</dbReference>
<dbReference type="AlphaFoldDB" id="A0A1Z4EL19"/>
<reference evidence="2" key="1">
    <citation type="submission" date="2017-06" db="EMBL/GenBank/DDBJ databases">
        <title>Complete Genome Sequence of Mycobacterium shigaense.</title>
        <authorList>
            <person name="Fukano H."/>
            <person name="Yoshida M."/>
            <person name="Kazumi Y."/>
            <person name="Ogura Y."/>
            <person name="Mitarai S."/>
            <person name="Hayashi T."/>
            <person name="Hoshino Y."/>
        </authorList>
    </citation>
    <scope>NUCLEOTIDE SEQUENCE [LARGE SCALE GENOMIC DNA]</scope>
    <source>
        <strain evidence="2">UN-152</strain>
    </source>
</reference>
<dbReference type="KEGG" id="mshg:MSG_03539"/>
<sequence>MAAWSQSPSTRQYTVLRMRTGGSAGLRTITALPRCAPPTTFSAVAVVSVNSSMLARVPGPADFDEIDDTISA</sequence>
<accession>A0A1Z4EL19</accession>
<dbReference type="Proteomes" id="UP000217736">
    <property type="component" value="Chromosome"/>
</dbReference>
<evidence type="ECO:0000313" key="1">
    <source>
        <dbReference type="EMBL" id="BAX93669.1"/>
    </source>
</evidence>
<proteinExistence type="predicted"/>
<evidence type="ECO:0000313" key="2">
    <source>
        <dbReference type="Proteomes" id="UP000217736"/>
    </source>
</evidence>
<gene>
    <name evidence="1" type="ORF">MSG_03539</name>
</gene>
<name>A0A1Z4EL19_9MYCO</name>
<keyword evidence="2" id="KW-1185">Reference proteome</keyword>
<protein>
    <submittedName>
        <fullName evidence="1">Uncharacterized protein</fullName>
    </submittedName>
</protein>